<proteinExistence type="predicted"/>
<accession>E2Q0F4</accession>
<organism evidence="2 3">
    <name type="scientific">Streptomyces clavuligerus</name>
    <dbReference type="NCBI Taxonomy" id="1901"/>
    <lineage>
        <taxon>Bacteria</taxon>
        <taxon>Bacillati</taxon>
        <taxon>Actinomycetota</taxon>
        <taxon>Actinomycetes</taxon>
        <taxon>Kitasatosporales</taxon>
        <taxon>Streptomycetaceae</taxon>
        <taxon>Streptomyces</taxon>
    </lineage>
</organism>
<dbReference type="AlphaFoldDB" id="E2Q0F4"/>
<evidence type="ECO:0000256" key="1">
    <source>
        <dbReference type="SAM" id="MobiDB-lite"/>
    </source>
</evidence>
<dbReference type="Proteomes" id="UP000002357">
    <property type="component" value="Chromosome"/>
</dbReference>
<gene>
    <name evidence="2" type="ORF">SCLAV_5430</name>
</gene>
<keyword evidence="3" id="KW-1185">Reference proteome</keyword>
<feature type="region of interest" description="Disordered" evidence="1">
    <location>
        <begin position="1"/>
        <end position="42"/>
    </location>
</feature>
<reference evidence="2 3" key="1">
    <citation type="journal article" date="2010" name="Genome Biol. Evol.">
        <title>The sequence of a 1.8-mb bacterial linear plasmid reveals a rich evolutionary reservoir of secondary metabolic pathways.</title>
        <authorList>
            <person name="Medema M.H."/>
            <person name="Trefzer A."/>
            <person name="Kovalchuk A."/>
            <person name="van den Berg M."/>
            <person name="Mueller U."/>
            <person name="Heijne W."/>
            <person name="Wu L."/>
            <person name="Alam M.T."/>
            <person name="Ronning C.M."/>
            <person name="Nierman W.C."/>
            <person name="Bovenberg R.A.L."/>
            <person name="Breitling R."/>
            <person name="Takano E."/>
        </authorList>
    </citation>
    <scope>NUCLEOTIDE SEQUENCE [LARGE SCALE GENOMIC DNA]</scope>
    <source>
        <strain evidence="3">ATCC 27064 / DSM 738 / JCM 4710 / NBRC 13307 / NCIMB 12785 / NRRL 3585 / VKM Ac-602</strain>
    </source>
</reference>
<protein>
    <submittedName>
        <fullName evidence="2">Uncharacterized protein</fullName>
    </submittedName>
</protein>
<dbReference type="EMBL" id="CM000913">
    <property type="protein sequence ID" value="EFG10497.1"/>
    <property type="molecule type" value="Genomic_DNA"/>
</dbReference>
<name>E2Q0F4_STRCL</name>
<dbReference type="KEGG" id="sclf:BB341_01385"/>
<evidence type="ECO:0000313" key="3">
    <source>
        <dbReference type="Proteomes" id="UP000002357"/>
    </source>
</evidence>
<evidence type="ECO:0000313" key="2">
    <source>
        <dbReference type="EMBL" id="EFG10497.1"/>
    </source>
</evidence>
<feature type="compositionally biased region" description="Polar residues" evidence="1">
    <location>
        <begin position="1"/>
        <end position="11"/>
    </location>
</feature>
<sequence length="113" mass="11653">MSSVSSLSTCRSDAGAGRGAPVRTGSLPCPPPAVPEEGHSHRCGTRLSPVAARTLPLTAATVLGVLPLPDPVALVADCEGEDEDENPVPDIDEGEACPFCGRWLCSCEPWNGD</sequence>